<proteinExistence type="predicted"/>
<keyword evidence="2" id="KW-1185">Reference proteome</keyword>
<gene>
    <name evidence="1" type="ORF">F383_12366</name>
</gene>
<protein>
    <submittedName>
        <fullName evidence="1">Uncharacterized protein</fullName>
    </submittedName>
</protein>
<evidence type="ECO:0000313" key="1">
    <source>
        <dbReference type="EMBL" id="KHG30648.1"/>
    </source>
</evidence>
<accession>A0A0B0PW00</accession>
<sequence>MKSVYSTWSHTQACD</sequence>
<reference evidence="2" key="1">
    <citation type="submission" date="2014-09" db="EMBL/GenBank/DDBJ databases">
        <authorList>
            <person name="Mudge J."/>
            <person name="Ramaraj T."/>
            <person name="Lindquist I.E."/>
            <person name="Bharti A.K."/>
            <person name="Sundararajan A."/>
            <person name="Cameron C.T."/>
            <person name="Woodward J.E."/>
            <person name="May G.D."/>
            <person name="Brubaker C."/>
            <person name="Broadhvest J."/>
            <person name="Wilkins T.A."/>
        </authorList>
    </citation>
    <scope>NUCLEOTIDE SEQUENCE</scope>
    <source>
        <strain evidence="2">cv. AKA8401</strain>
    </source>
</reference>
<name>A0A0B0PW00_GOSAR</name>
<evidence type="ECO:0000313" key="2">
    <source>
        <dbReference type="Proteomes" id="UP000032142"/>
    </source>
</evidence>
<dbReference type="Proteomes" id="UP000032142">
    <property type="component" value="Unassembled WGS sequence"/>
</dbReference>
<dbReference type="EMBL" id="KN458932">
    <property type="protein sequence ID" value="KHG30648.1"/>
    <property type="molecule type" value="Genomic_DNA"/>
</dbReference>
<organism evidence="1 2">
    <name type="scientific">Gossypium arboreum</name>
    <name type="common">Tree cotton</name>
    <name type="synonym">Gossypium nanking</name>
    <dbReference type="NCBI Taxonomy" id="29729"/>
    <lineage>
        <taxon>Eukaryota</taxon>
        <taxon>Viridiplantae</taxon>
        <taxon>Streptophyta</taxon>
        <taxon>Embryophyta</taxon>
        <taxon>Tracheophyta</taxon>
        <taxon>Spermatophyta</taxon>
        <taxon>Magnoliopsida</taxon>
        <taxon>eudicotyledons</taxon>
        <taxon>Gunneridae</taxon>
        <taxon>Pentapetalae</taxon>
        <taxon>rosids</taxon>
        <taxon>malvids</taxon>
        <taxon>Malvales</taxon>
        <taxon>Malvaceae</taxon>
        <taxon>Malvoideae</taxon>
        <taxon>Gossypium</taxon>
    </lineage>
</organism>